<dbReference type="InterPro" id="IPR009936">
    <property type="entry name" value="DUF1468"/>
</dbReference>
<feature type="transmembrane region" description="Helical" evidence="1">
    <location>
        <begin position="109"/>
        <end position="127"/>
    </location>
</feature>
<organism evidence="3 4">
    <name type="scientific">Salibacterium salarium</name>
    <dbReference type="NCBI Taxonomy" id="284579"/>
    <lineage>
        <taxon>Bacteria</taxon>
        <taxon>Bacillati</taxon>
        <taxon>Bacillota</taxon>
        <taxon>Bacilli</taxon>
        <taxon>Bacillales</taxon>
        <taxon>Bacillaceae</taxon>
    </lineage>
</organism>
<evidence type="ECO:0000256" key="1">
    <source>
        <dbReference type="SAM" id="Phobius"/>
    </source>
</evidence>
<proteinExistence type="predicted"/>
<dbReference type="Pfam" id="PF07331">
    <property type="entry name" value="TctB"/>
    <property type="match status" value="1"/>
</dbReference>
<comment type="caution">
    <text evidence="3">The sequence shown here is derived from an EMBL/GenBank/DDBJ whole genome shotgun (WGS) entry which is preliminary data.</text>
</comment>
<dbReference type="Proteomes" id="UP000275076">
    <property type="component" value="Unassembled WGS sequence"/>
</dbReference>
<dbReference type="AlphaFoldDB" id="A0A428N6W5"/>
<feature type="domain" description="DUF1468" evidence="2">
    <location>
        <begin position="17"/>
        <end position="136"/>
    </location>
</feature>
<keyword evidence="4" id="KW-1185">Reference proteome</keyword>
<feature type="transmembrane region" description="Helical" evidence="1">
    <location>
        <begin position="20"/>
        <end position="39"/>
    </location>
</feature>
<dbReference type="EMBL" id="RBVX01000005">
    <property type="protein sequence ID" value="RSL34019.1"/>
    <property type="molecule type" value="Genomic_DNA"/>
</dbReference>
<name>A0A428N6W5_9BACI</name>
<evidence type="ECO:0000259" key="2">
    <source>
        <dbReference type="Pfam" id="PF07331"/>
    </source>
</evidence>
<keyword evidence="1" id="KW-0812">Transmembrane</keyword>
<sequence>MSDLLTIELSYNSYHLIFPRIMISILIFLGIIIIVTNVIKRVKSGNLKSYKFKFKFFVDDLDKGKLFGTAALLIIYAATLERIGFIAASVIFMFLITLLYYGDIRKKSILISISNSLATTIIVWYVFGQLFDITLP</sequence>
<dbReference type="RefSeq" id="WP_125555288.1">
    <property type="nucleotide sequence ID" value="NZ_RBVX01000005.1"/>
</dbReference>
<keyword evidence="1" id="KW-1133">Transmembrane helix</keyword>
<reference evidence="3 4" key="1">
    <citation type="submission" date="2018-10" db="EMBL/GenBank/DDBJ databases">
        <title>Draft genome sequence of Bacillus salarius IM0101, isolated from a hypersaline soil in Inner Mongolia, China.</title>
        <authorList>
            <person name="Yamprayoonswat W."/>
            <person name="Boonvisut S."/>
            <person name="Jumpathong W."/>
            <person name="Sittihan S."/>
            <person name="Ruangsuj P."/>
            <person name="Wanthongcharoen S."/>
            <person name="Thongpramul N."/>
            <person name="Pimmason S."/>
            <person name="Yu B."/>
            <person name="Yasawong M."/>
        </authorList>
    </citation>
    <scope>NUCLEOTIDE SEQUENCE [LARGE SCALE GENOMIC DNA]</scope>
    <source>
        <strain evidence="3 4">IM0101</strain>
    </source>
</reference>
<keyword evidence="1" id="KW-0472">Membrane</keyword>
<evidence type="ECO:0000313" key="4">
    <source>
        <dbReference type="Proteomes" id="UP000275076"/>
    </source>
</evidence>
<evidence type="ECO:0000313" key="3">
    <source>
        <dbReference type="EMBL" id="RSL34019.1"/>
    </source>
</evidence>
<feature type="transmembrane region" description="Helical" evidence="1">
    <location>
        <begin position="83"/>
        <end position="102"/>
    </location>
</feature>
<feature type="transmembrane region" description="Helical" evidence="1">
    <location>
        <begin position="60"/>
        <end position="77"/>
    </location>
</feature>
<accession>A0A428N6W5</accession>
<protein>
    <submittedName>
        <fullName evidence="3">Tripartite tricarboxylate transporter TctB family protein</fullName>
    </submittedName>
</protein>
<gene>
    <name evidence="3" type="ORF">D7Z54_07865</name>
</gene>